<evidence type="ECO:0000313" key="2">
    <source>
        <dbReference type="Proteomes" id="UP000297280"/>
    </source>
</evidence>
<dbReference type="AlphaFoldDB" id="A0A4Z1KUY8"/>
<gene>
    <name evidence="1" type="ORF">BPOR_0168g00100</name>
</gene>
<proteinExistence type="predicted"/>
<protein>
    <submittedName>
        <fullName evidence="1">Uncharacterized protein</fullName>
    </submittedName>
</protein>
<accession>A0A4Z1KUY8</accession>
<name>A0A4Z1KUY8_9HELO</name>
<reference evidence="1 2" key="1">
    <citation type="submission" date="2017-12" db="EMBL/GenBank/DDBJ databases">
        <title>Comparative genomics of Botrytis spp.</title>
        <authorList>
            <person name="Valero-Jimenez C.A."/>
            <person name="Tapia P."/>
            <person name="Veloso J."/>
            <person name="Silva-Moreno E."/>
            <person name="Staats M."/>
            <person name="Valdes J.H."/>
            <person name="Van Kan J.A.L."/>
        </authorList>
    </citation>
    <scope>NUCLEOTIDE SEQUENCE [LARGE SCALE GENOMIC DNA]</scope>
    <source>
        <strain evidence="1 2">MUCL3349</strain>
    </source>
</reference>
<comment type="caution">
    <text evidence="1">The sequence shown here is derived from an EMBL/GenBank/DDBJ whole genome shotgun (WGS) entry which is preliminary data.</text>
</comment>
<dbReference type="EMBL" id="PQXO01000168">
    <property type="protein sequence ID" value="TGO88345.1"/>
    <property type="molecule type" value="Genomic_DNA"/>
</dbReference>
<organism evidence="1 2">
    <name type="scientific">Botrytis porri</name>
    <dbReference type="NCBI Taxonomy" id="87229"/>
    <lineage>
        <taxon>Eukaryota</taxon>
        <taxon>Fungi</taxon>
        <taxon>Dikarya</taxon>
        <taxon>Ascomycota</taxon>
        <taxon>Pezizomycotina</taxon>
        <taxon>Leotiomycetes</taxon>
        <taxon>Helotiales</taxon>
        <taxon>Sclerotiniaceae</taxon>
        <taxon>Botrytis</taxon>
    </lineage>
</organism>
<dbReference type="Proteomes" id="UP000297280">
    <property type="component" value="Unassembled WGS sequence"/>
</dbReference>
<sequence>MTDNEFSTYPLSVTIAAESLMDSSTSRYRGTDSIWSLMAIDHLMFSHSSTSATSTYADLGRGGGISYMHGRTTAHAAPEKGDENTIR</sequence>
<evidence type="ECO:0000313" key="1">
    <source>
        <dbReference type="EMBL" id="TGO88345.1"/>
    </source>
</evidence>
<keyword evidence="2" id="KW-1185">Reference proteome</keyword>